<proteinExistence type="predicted"/>
<dbReference type="AlphaFoldDB" id="A0A922L151"/>
<dbReference type="EMBL" id="ASGP02000004">
    <property type="protein sequence ID" value="KAH9510607.1"/>
    <property type="molecule type" value="Genomic_DNA"/>
</dbReference>
<evidence type="ECO:0000313" key="2">
    <source>
        <dbReference type="Proteomes" id="UP000790347"/>
    </source>
</evidence>
<organism evidence="1 2">
    <name type="scientific">Dermatophagoides farinae</name>
    <name type="common">American house dust mite</name>
    <dbReference type="NCBI Taxonomy" id="6954"/>
    <lineage>
        <taxon>Eukaryota</taxon>
        <taxon>Metazoa</taxon>
        <taxon>Ecdysozoa</taxon>
        <taxon>Arthropoda</taxon>
        <taxon>Chelicerata</taxon>
        <taxon>Arachnida</taxon>
        <taxon>Acari</taxon>
        <taxon>Acariformes</taxon>
        <taxon>Sarcoptiformes</taxon>
        <taxon>Astigmata</taxon>
        <taxon>Psoroptidia</taxon>
        <taxon>Analgoidea</taxon>
        <taxon>Pyroglyphidae</taxon>
        <taxon>Dermatophagoidinae</taxon>
        <taxon>Dermatophagoides</taxon>
    </lineage>
</organism>
<keyword evidence="2" id="KW-1185">Reference proteome</keyword>
<evidence type="ECO:0000313" key="1">
    <source>
        <dbReference type="EMBL" id="KAH9510607.1"/>
    </source>
</evidence>
<accession>A0A922L151</accession>
<gene>
    <name evidence="1" type="ORF">DERF_009128</name>
</gene>
<sequence>MKNHMLIGQPGQCDEWTITPDDTDDHDDENLVYYAKFYSSCWKSFSIAKQIPIGSFQKRAILCDNQSVLVDSYFKTVVNAIASSL</sequence>
<reference evidence="1" key="2">
    <citation type="journal article" date="2022" name="Res Sq">
        <title>Comparative Genomics Reveals Insights into the Divergent Evolution of Astigmatic Mites and Household Pest Adaptations.</title>
        <authorList>
            <person name="Xiong Q."/>
            <person name="Wan A.T.-Y."/>
            <person name="Liu X.-Y."/>
            <person name="Fung C.S.-H."/>
            <person name="Xiao X."/>
            <person name="Malainual N."/>
            <person name="Hou J."/>
            <person name="Wang L."/>
            <person name="Wang M."/>
            <person name="Yang K."/>
            <person name="Cui Y."/>
            <person name="Leung E."/>
            <person name="Nong W."/>
            <person name="Shin S.-K."/>
            <person name="Au S."/>
            <person name="Jeong K.Y."/>
            <person name="Chew F.T."/>
            <person name="Hui J."/>
            <person name="Leung T.F."/>
            <person name="Tungtrongchitr A."/>
            <person name="Zhong N."/>
            <person name="Liu Z."/>
            <person name="Tsui S."/>
        </authorList>
    </citation>
    <scope>NUCLEOTIDE SEQUENCE</scope>
    <source>
        <strain evidence="1">Derf</strain>
        <tissue evidence="1">Whole organism</tissue>
    </source>
</reference>
<reference evidence="1" key="1">
    <citation type="submission" date="2013-05" db="EMBL/GenBank/DDBJ databases">
        <authorList>
            <person name="Yim A.K.Y."/>
            <person name="Chan T.F."/>
            <person name="Ji K.M."/>
            <person name="Liu X.Y."/>
            <person name="Zhou J.W."/>
            <person name="Li R.Q."/>
            <person name="Yang K.Y."/>
            <person name="Li J."/>
            <person name="Li M."/>
            <person name="Law P.T.W."/>
            <person name="Wu Y.L."/>
            <person name="Cai Z.L."/>
            <person name="Qin H."/>
            <person name="Bao Y."/>
            <person name="Leung R.K.K."/>
            <person name="Ng P.K.S."/>
            <person name="Zou J."/>
            <person name="Zhong X.J."/>
            <person name="Ran P.X."/>
            <person name="Zhong N.S."/>
            <person name="Liu Z.G."/>
            <person name="Tsui S.K.W."/>
        </authorList>
    </citation>
    <scope>NUCLEOTIDE SEQUENCE</scope>
    <source>
        <strain evidence="1">Derf</strain>
        <tissue evidence="1">Whole organism</tissue>
    </source>
</reference>
<comment type="caution">
    <text evidence="1">The sequence shown here is derived from an EMBL/GenBank/DDBJ whole genome shotgun (WGS) entry which is preliminary data.</text>
</comment>
<protein>
    <submittedName>
        <fullName evidence="1">Uncharacterized protein</fullName>
    </submittedName>
</protein>
<name>A0A922L151_DERFA</name>
<dbReference type="Proteomes" id="UP000790347">
    <property type="component" value="Unassembled WGS sequence"/>
</dbReference>